<evidence type="ECO:0000313" key="2">
    <source>
        <dbReference type="EMBL" id="GGK39988.1"/>
    </source>
</evidence>
<sequence>MKVYHSPDGENAVLVPGVESSLWAWLLLPGAAMLVGAALLLTRGPKDRNTVRVSFS</sequence>
<organism evidence="2 3">
    <name type="scientific">Deinococcus malanensis</name>
    <dbReference type="NCBI Taxonomy" id="1706855"/>
    <lineage>
        <taxon>Bacteria</taxon>
        <taxon>Thermotogati</taxon>
        <taxon>Deinococcota</taxon>
        <taxon>Deinococci</taxon>
        <taxon>Deinococcales</taxon>
        <taxon>Deinococcaceae</taxon>
        <taxon>Deinococcus</taxon>
    </lineage>
</organism>
<keyword evidence="3" id="KW-1185">Reference proteome</keyword>
<comment type="caution">
    <text evidence="2">The sequence shown here is derived from an EMBL/GenBank/DDBJ whole genome shotgun (WGS) entry which is preliminary data.</text>
</comment>
<dbReference type="Proteomes" id="UP000647587">
    <property type="component" value="Unassembled WGS sequence"/>
</dbReference>
<protein>
    <submittedName>
        <fullName evidence="2">Uncharacterized protein</fullName>
    </submittedName>
</protein>
<name>A0ABQ2F0Z4_9DEIO</name>
<accession>A0ABQ2F0Z4</accession>
<keyword evidence="1" id="KW-0472">Membrane</keyword>
<evidence type="ECO:0000256" key="1">
    <source>
        <dbReference type="SAM" id="Phobius"/>
    </source>
</evidence>
<proteinExistence type="predicted"/>
<reference evidence="3" key="1">
    <citation type="journal article" date="2019" name="Int. J. Syst. Evol. Microbiol.">
        <title>The Global Catalogue of Microorganisms (GCM) 10K type strain sequencing project: providing services to taxonomists for standard genome sequencing and annotation.</title>
        <authorList>
            <consortium name="The Broad Institute Genomics Platform"/>
            <consortium name="The Broad Institute Genome Sequencing Center for Infectious Disease"/>
            <person name="Wu L."/>
            <person name="Ma J."/>
        </authorList>
    </citation>
    <scope>NUCLEOTIDE SEQUENCE [LARGE SCALE GENOMIC DNA]</scope>
    <source>
        <strain evidence="3">JCM 30331</strain>
    </source>
</reference>
<dbReference type="EMBL" id="BMPP01000021">
    <property type="protein sequence ID" value="GGK39988.1"/>
    <property type="molecule type" value="Genomic_DNA"/>
</dbReference>
<keyword evidence="1" id="KW-0812">Transmembrane</keyword>
<evidence type="ECO:0000313" key="3">
    <source>
        <dbReference type="Proteomes" id="UP000647587"/>
    </source>
</evidence>
<feature type="transmembrane region" description="Helical" evidence="1">
    <location>
        <begin position="22"/>
        <end position="42"/>
    </location>
</feature>
<gene>
    <name evidence="2" type="ORF">GCM10008955_37220</name>
</gene>
<keyword evidence="1" id="KW-1133">Transmembrane helix</keyword>